<comment type="subcellular location">
    <subcellularLocation>
        <location evidence="2 9">Cell membrane</location>
        <topology evidence="2 9">Multi-pass membrane protein</topology>
    </subcellularLocation>
</comment>
<dbReference type="OrthoDB" id="2361460at2"/>
<keyword evidence="12" id="KW-1185">Reference proteome</keyword>
<dbReference type="GO" id="GO:0009319">
    <property type="term" value="C:cytochrome o ubiquinol oxidase complex"/>
    <property type="evidence" value="ECO:0007669"/>
    <property type="project" value="TreeGrafter"/>
</dbReference>
<evidence type="ECO:0000256" key="1">
    <source>
        <dbReference type="ARBA" id="ARBA00000725"/>
    </source>
</evidence>
<evidence type="ECO:0000256" key="7">
    <source>
        <dbReference type="ARBA" id="ARBA00023002"/>
    </source>
</evidence>
<name>A0A0A5GKH3_9BACI</name>
<dbReference type="AlphaFoldDB" id="A0A0A5GKH3"/>
<dbReference type="Proteomes" id="UP000030528">
    <property type="component" value="Unassembled WGS sequence"/>
</dbReference>
<dbReference type="GO" id="GO:0016682">
    <property type="term" value="F:oxidoreductase activity, acting on diphenols and related substances as donors, oxygen as acceptor"/>
    <property type="evidence" value="ECO:0007669"/>
    <property type="project" value="UniProtKB-UniRule"/>
</dbReference>
<dbReference type="GO" id="GO:0015990">
    <property type="term" value="P:electron transport coupled proton transport"/>
    <property type="evidence" value="ECO:0007669"/>
    <property type="project" value="TreeGrafter"/>
</dbReference>
<evidence type="ECO:0000256" key="3">
    <source>
        <dbReference type="ARBA" id="ARBA00008079"/>
    </source>
</evidence>
<keyword evidence="6 9" id="KW-1133">Transmembrane helix</keyword>
<dbReference type="InterPro" id="IPR050968">
    <property type="entry name" value="Cytochrome_c_oxidase_bac_sub4"/>
</dbReference>
<evidence type="ECO:0000256" key="9">
    <source>
        <dbReference type="RuleBase" id="RU367153"/>
    </source>
</evidence>
<feature type="region of interest" description="Disordered" evidence="10">
    <location>
        <begin position="111"/>
        <end position="136"/>
    </location>
</feature>
<gene>
    <name evidence="11" type="ORF">N781_04105</name>
</gene>
<accession>A0A0A5GKH3</accession>
<dbReference type="GO" id="GO:0042773">
    <property type="term" value="P:ATP synthesis coupled electron transport"/>
    <property type="evidence" value="ECO:0007669"/>
    <property type="project" value="UniProtKB-UniRule"/>
</dbReference>
<evidence type="ECO:0000313" key="11">
    <source>
        <dbReference type="EMBL" id="KGX91660.1"/>
    </source>
</evidence>
<evidence type="ECO:0000256" key="8">
    <source>
        <dbReference type="ARBA" id="ARBA00023136"/>
    </source>
</evidence>
<protein>
    <recommendedName>
        <fullName evidence="9">Quinol oxidase subunit 4</fullName>
        <ecNumber evidence="9">1.10.3.-</ecNumber>
    </recommendedName>
</protein>
<comment type="function">
    <text evidence="9">Catalyzes quinol oxidation with the concomitant reduction of oxygen to water.</text>
</comment>
<dbReference type="RefSeq" id="WP_081658249.1">
    <property type="nucleotide sequence ID" value="NZ_AULI01000009.1"/>
</dbReference>
<sequence>MANNNKHNHFPWSHVIGFAFSILLTLLAVWVALETDLSRNTIFWIIGGLAMVQAAIQLIMFMHLREGEGTTQVVNMLFSFFIAAVIVAGSVWVMMSTMQDMDMDNMEMDNMNEEQGHNMDDSHEGHDMEDEGHDSH</sequence>
<feature type="compositionally biased region" description="Acidic residues" evidence="10">
    <location>
        <begin position="127"/>
        <end position="136"/>
    </location>
</feature>
<comment type="caution">
    <text evidence="11">The sequence shown here is derived from an EMBL/GenBank/DDBJ whole genome shotgun (WGS) entry which is preliminary data.</text>
</comment>
<dbReference type="Pfam" id="PF03626">
    <property type="entry name" value="COX4_pro"/>
    <property type="match status" value="1"/>
</dbReference>
<dbReference type="NCBIfam" id="TIGR02901">
    <property type="entry name" value="QoxD"/>
    <property type="match status" value="1"/>
</dbReference>
<comment type="similarity">
    <text evidence="3 9">Belongs to the cytochrome c oxidase bacterial subunit 4 family.</text>
</comment>
<keyword evidence="8 9" id="KW-0472">Membrane</keyword>
<evidence type="ECO:0000256" key="6">
    <source>
        <dbReference type="ARBA" id="ARBA00022989"/>
    </source>
</evidence>
<dbReference type="eggNOG" id="COG3125">
    <property type="taxonomic scope" value="Bacteria"/>
</dbReference>
<comment type="catalytic activity">
    <reaction evidence="1 9">
        <text>2 a quinol + O2 = 2 a quinone + 2 H2O</text>
        <dbReference type="Rhea" id="RHEA:55376"/>
        <dbReference type="ChEBI" id="CHEBI:15377"/>
        <dbReference type="ChEBI" id="CHEBI:15379"/>
        <dbReference type="ChEBI" id="CHEBI:24646"/>
        <dbReference type="ChEBI" id="CHEBI:132124"/>
    </reaction>
</comment>
<evidence type="ECO:0000256" key="4">
    <source>
        <dbReference type="ARBA" id="ARBA00022475"/>
    </source>
</evidence>
<evidence type="ECO:0000256" key="5">
    <source>
        <dbReference type="ARBA" id="ARBA00022692"/>
    </source>
</evidence>
<dbReference type="PANTHER" id="PTHR36835:SF1">
    <property type="entry name" value="CYTOCHROME BO(3) UBIQUINOL OXIDASE SUBUNIT 4"/>
    <property type="match status" value="1"/>
</dbReference>
<evidence type="ECO:0000313" key="12">
    <source>
        <dbReference type="Proteomes" id="UP000030528"/>
    </source>
</evidence>
<dbReference type="GO" id="GO:0009486">
    <property type="term" value="F:cytochrome bo3 ubiquinol oxidase activity"/>
    <property type="evidence" value="ECO:0007669"/>
    <property type="project" value="TreeGrafter"/>
</dbReference>
<reference evidence="11 12" key="1">
    <citation type="submission" date="2013-08" db="EMBL/GenBank/DDBJ databases">
        <authorList>
            <person name="Huang J."/>
            <person name="Wang G."/>
        </authorList>
    </citation>
    <scope>NUCLEOTIDE SEQUENCE [LARGE SCALE GENOMIC DNA]</scope>
    <source>
        <strain evidence="11 12">JSM 076056</strain>
    </source>
</reference>
<keyword evidence="4 9" id="KW-1003">Cell membrane</keyword>
<dbReference type="EC" id="1.10.3.-" evidence="9"/>
<feature type="transmembrane region" description="Helical" evidence="9">
    <location>
        <begin position="42"/>
        <end position="64"/>
    </location>
</feature>
<keyword evidence="7 9" id="KW-0560">Oxidoreductase</keyword>
<feature type="transmembrane region" description="Helical" evidence="9">
    <location>
        <begin position="76"/>
        <end position="95"/>
    </location>
</feature>
<dbReference type="STRING" id="1385510.GCA_000425205_02255"/>
<evidence type="ECO:0000256" key="10">
    <source>
        <dbReference type="SAM" id="MobiDB-lite"/>
    </source>
</evidence>
<feature type="transmembrane region" description="Helical" evidence="9">
    <location>
        <begin position="12"/>
        <end position="33"/>
    </location>
</feature>
<organism evidence="11 12">
    <name type="scientific">Pontibacillus halophilus JSM 076056 = DSM 19796</name>
    <dbReference type="NCBI Taxonomy" id="1385510"/>
    <lineage>
        <taxon>Bacteria</taxon>
        <taxon>Bacillati</taxon>
        <taxon>Bacillota</taxon>
        <taxon>Bacilli</taxon>
        <taxon>Bacillales</taxon>
        <taxon>Bacillaceae</taxon>
        <taxon>Pontibacillus</taxon>
    </lineage>
</organism>
<dbReference type="GO" id="GO:0019646">
    <property type="term" value="P:aerobic electron transport chain"/>
    <property type="evidence" value="ECO:0007669"/>
    <property type="project" value="TreeGrafter"/>
</dbReference>
<dbReference type="GO" id="GO:0005886">
    <property type="term" value="C:plasma membrane"/>
    <property type="evidence" value="ECO:0007669"/>
    <property type="project" value="UniProtKB-SubCell"/>
</dbReference>
<feature type="compositionally biased region" description="Basic and acidic residues" evidence="10">
    <location>
        <begin position="114"/>
        <end position="126"/>
    </location>
</feature>
<dbReference type="InterPro" id="IPR005171">
    <property type="entry name" value="Cyt_c_oxidase_su4_prok"/>
</dbReference>
<keyword evidence="5 9" id="KW-0812">Transmembrane</keyword>
<dbReference type="EMBL" id="AVPE01000009">
    <property type="protein sequence ID" value="KGX91660.1"/>
    <property type="molecule type" value="Genomic_DNA"/>
</dbReference>
<proteinExistence type="inferred from homology"/>
<dbReference type="GO" id="GO:0015078">
    <property type="term" value="F:proton transmembrane transporter activity"/>
    <property type="evidence" value="ECO:0007669"/>
    <property type="project" value="TreeGrafter"/>
</dbReference>
<dbReference type="PANTHER" id="PTHR36835">
    <property type="entry name" value="CYTOCHROME BO(3) UBIQUINOL OXIDASE SUBUNIT 4"/>
    <property type="match status" value="1"/>
</dbReference>
<dbReference type="InterPro" id="IPR014250">
    <property type="entry name" value="QoxD"/>
</dbReference>
<evidence type="ECO:0000256" key="2">
    <source>
        <dbReference type="ARBA" id="ARBA00004651"/>
    </source>
</evidence>